<organism evidence="3 4">
    <name type="scientific">Leptotrombidium deliense</name>
    <dbReference type="NCBI Taxonomy" id="299467"/>
    <lineage>
        <taxon>Eukaryota</taxon>
        <taxon>Metazoa</taxon>
        <taxon>Ecdysozoa</taxon>
        <taxon>Arthropoda</taxon>
        <taxon>Chelicerata</taxon>
        <taxon>Arachnida</taxon>
        <taxon>Acari</taxon>
        <taxon>Acariformes</taxon>
        <taxon>Trombidiformes</taxon>
        <taxon>Prostigmata</taxon>
        <taxon>Anystina</taxon>
        <taxon>Parasitengona</taxon>
        <taxon>Trombiculoidea</taxon>
        <taxon>Trombiculidae</taxon>
        <taxon>Leptotrombidium</taxon>
    </lineage>
</organism>
<keyword evidence="4" id="KW-1185">Reference proteome</keyword>
<dbReference type="Proteomes" id="UP000288716">
    <property type="component" value="Unassembled WGS sequence"/>
</dbReference>
<reference evidence="3 4" key="1">
    <citation type="journal article" date="2018" name="Gigascience">
        <title>Genomes of trombidid mites reveal novel predicted allergens and laterally-transferred genes associated with secondary metabolism.</title>
        <authorList>
            <person name="Dong X."/>
            <person name="Chaisiri K."/>
            <person name="Xia D."/>
            <person name="Armstrong S.D."/>
            <person name="Fang Y."/>
            <person name="Donnelly M.J."/>
            <person name="Kadowaki T."/>
            <person name="McGarry J.W."/>
            <person name="Darby A.C."/>
            <person name="Makepeace B.L."/>
        </authorList>
    </citation>
    <scope>NUCLEOTIDE SEQUENCE [LARGE SCALE GENOMIC DNA]</scope>
    <source>
        <strain evidence="3">UoL-UT</strain>
    </source>
</reference>
<dbReference type="InterPro" id="IPR036188">
    <property type="entry name" value="FAD/NAD-bd_sf"/>
</dbReference>
<dbReference type="EMBL" id="NCKV01005866">
    <property type="protein sequence ID" value="RWS23799.1"/>
    <property type="molecule type" value="Genomic_DNA"/>
</dbReference>
<dbReference type="Gene3D" id="3.50.50.60">
    <property type="entry name" value="FAD/NAD(P)-binding domain"/>
    <property type="match status" value="1"/>
</dbReference>
<feature type="non-terminal residue" evidence="3">
    <location>
        <position position="1"/>
    </location>
</feature>
<accession>A0A443S8B9</accession>
<gene>
    <name evidence="3" type="ORF">B4U80_02947</name>
</gene>
<dbReference type="Gene3D" id="3.30.560.10">
    <property type="entry name" value="Glucose Oxidase, domain 3"/>
    <property type="match status" value="1"/>
</dbReference>
<evidence type="ECO:0000313" key="3">
    <source>
        <dbReference type="EMBL" id="RWS23799.1"/>
    </source>
</evidence>
<dbReference type="SUPFAM" id="SSF54373">
    <property type="entry name" value="FAD-linked reductases, C-terminal domain"/>
    <property type="match status" value="1"/>
</dbReference>
<sequence length="200" mass="22257">LLHPKSRGFVRLRSSDPYVPPIIDPKYLTHPDDIISMVDAMKVAIAVGSTPAFKKYGAELFNRTYPGCEPYPPFDDEYLACAARTYTQTIYHPVGTCRMGSPHDKRSVVDPQLRVLGGVTGLRVVDASIMPVIISGNTNAPTIMIAEKAADMIKATKDLPMNKFDEKPKKKKKLEDAILDDLGEFDTEALDSDYSMKYDR</sequence>
<dbReference type="InterPro" id="IPR007867">
    <property type="entry name" value="GMC_OxRtase_C"/>
</dbReference>
<protein>
    <submittedName>
        <fullName evidence="3">Glucose dehydrogenase (Acceptor)-like protein 3</fullName>
    </submittedName>
</protein>
<dbReference type="GO" id="GO:0050660">
    <property type="term" value="F:flavin adenine dinucleotide binding"/>
    <property type="evidence" value="ECO:0007669"/>
    <property type="project" value="InterPro"/>
</dbReference>
<name>A0A443S8B9_9ACAR</name>
<dbReference type="SUPFAM" id="SSF51905">
    <property type="entry name" value="FAD/NAD(P)-binding domain"/>
    <property type="match status" value="1"/>
</dbReference>
<dbReference type="PANTHER" id="PTHR11552">
    <property type="entry name" value="GLUCOSE-METHANOL-CHOLINE GMC OXIDOREDUCTASE"/>
    <property type="match status" value="1"/>
</dbReference>
<evidence type="ECO:0000256" key="1">
    <source>
        <dbReference type="ARBA" id="ARBA00010790"/>
    </source>
</evidence>
<comment type="caution">
    <text evidence="3">The sequence shown here is derived from an EMBL/GenBank/DDBJ whole genome shotgun (WGS) entry which is preliminary data.</text>
</comment>
<dbReference type="Pfam" id="PF05199">
    <property type="entry name" value="GMC_oxred_C"/>
    <property type="match status" value="1"/>
</dbReference>
<dbReference type="VEuPathDB" id="VectorBase:LDEU008241"/>
<evidence type="ECO:0000259" key="2">
    <source>
        <dbReference type="Pfam" id="PF05199"/>
    </source>
</evidence>
<dbReference type="OrthoDB" id="6435529at2759"/>
<dbReference type="AlphaFoldDB" id="A0A443S8B9"/>
<dbReference type="GO" id="GO:0016614">
    <property type="term" value="F:oxidoreductase activity, acting on CH-OH group of donors"/>
    <property type="evidence" value="ECO:0007669"/>
    <property type="project" value="InterPro"/>
</dbReference>
<dbReference type="InterPro" id="IPR012132">
    <property type="entry name" value="GMC_OxRdtase"/>
</dbReference>
<proteinExistence type="inferred from homology"/>
<feature type="non-terminal residue" evidence="3">
    <location>
        <position position="200"/>
    </location>
</feature>
<comment type="similarity">
    <text evidence="1">Belongs to the GMC oxidoreductase family.</text>
</comment>
<dbReference type="PANTHER" id="PTHR11552:SF227">
    <property type="entry name" value="GLUCOSE DEHYDROGENASE [FAD, QUINONE]-LIKE PROTEIN"/>
    <property type="match status" value="1"/>
</dbReference>
<dbReference type="STRING" id="299467.A0A443S8B9"/>
<feature type="domain" description="Glucose-methanol-choline oxidoreductase C-terminal" evidence="2">
    <location>
        <begin position="4"/>
        <end position="146"/>
    </location>
</feature>
<evidence type="ECO:0000313" key="4">
    <source>
        <dbReference type="Proteomes" id="UP000288716"/>
    </source>
</evidence>